<keyword evidence="1 4" id="KW-0349">Heme</keyword>
<evidence type="ECO:0000313" key="8">
    <source>
        <dbReference type="Proteomes" id="UP000007058"/>
    </source>
</evidence>
<dbReference type="STRING" id="342108.amb2172"/>
<dbReference type="Pfam" id="PF00034">
    <property type="entry name" value="Cytochrom_C"/>
    <property type="match status" value="1"/>
</dbReference>
<evidence type="ECO:0000256" key="4">
    <source>
        <dbReference type="PROSITE-ProRule" id="PRU00433"/>
    </source>
</evidence>
<keyword evidence="3 4" id="KW-0408">Iron</keyword>
<dbReference type="SUPFAM" id="SSF46626">
    <property type="entry name" value="Cytochrome c"/>
    <property type="match status" value="1"/>
</dbReference>
<name>Q2W599_PARM1</name>
<dbReference type="Proteomes" id="UP000007058">
    <property type="component" value="Chromosome"/>
</dbReference>
<dbReference type="PROSITE" id="PS51007">
    <property type="entry name" value="CYTC"/>
    <property type="match status" value="1"/>
</dbReference>
<keyword evidence="2 4" id="KW-0479">Metal-binding</keyword>
<evidence type="ECO:0000256" key="3">
    <source>
        <dbReference type="ARBA" id="ARBA00023004"/>
    </source>
</evidence>
<organism evidence="7 8">
    <name type="scientific">Paramagnetospirillum magneticum (strain ATCC 700264 / AMB-1)</name>
    <name type="common">Magnetospirillum magneticum</name>
    <dbReference type="NCBI Taxonomy" id="342108"/>
    <lineage>
        <taxon>Bacteria</taxon>
        <taxon>Pseudomonadati</taxon>
        <taxon>Pseudomonadota</taxon>
        <taxon>Alphaproteobacteria</taxon>
        <taxon>Rhodospirillales</taxon>
        <taxon>Magnetospirillaceae</taxon>
        <taxon>Paramagnetospirillum</taxon>
    </lineage>
</organism>
<dbReference type="Gene3D" id="1.10.760.10">
    <property type="entry name" value="Cytochrome c-like domain"/>
    <property type="match status" value="1"/>
</dbReference>
<gene>
    <name evidence="7" type="ordered locus">amb2172</name>
</gene>
<evidence type="ECO:0000259" key="6">
    <source>
        <dbReference type="PROSITE" id="PS51007"/>
    </source>
</evidence>
<evidence type="ECO:0000313" key="7">
    <source>
        <dbReference type="EMBL" id="BAE50976.1"/>
    </source>
</evidence>
<feature type="chain" id="PRO_5004218124" evidence="5">
    <location>
        <begin position="22"/>
        <end position="97"/>
    </location>
</feature>
<evidence type="ECO:0000256" key="5">
    <source>
        <dbReference type="SAM" id="SignalP"/>
    </source>
</evidence>
<dbReference type="GO" id="GO:0009055">
    <property type="term" value="F:electron transfer activity"/>
    <property type="evidence" value="ECO:0007669"/>
    <property type="project" value="InterPro"/>
</dbReference>
<dbReference type="GO" id="GO:0020037">
    <property type="term" value="F:heme binding"/>
    <property type="evidence" value="ECO:0007669"/>
    <property type="project" value="InterPro"/>
</dbReference>
<protein>
    <submittedName>
        <fullName evidence="7">Cytochrome subunit of sulfide dehydrogenase</fullName>
    </submittedName>
</protein>
<evidence type="ECO:0000256" key="1">
    <source>
        <dbReference type="ARBA" id="ARBA00022617"/>
    </source>
</evidence>
<sequence length="97" mass="10043">MRSLAAFMALMAIAAGNPARADEGARLVAETCSACHSPELHTTIPALAGRPAADLLRLLLAFRDGSRPATIMDRLTRGYGNDELAAIAGEIAVKGAP</sequence>
<evidence type="ECO:0000256" key="2">
    <source>
        <dbReference type="ARBA" id="ARBA00022723"/>
    </source>
</evidence>
<proteinExistence type="predicted"/>
<dbReference type="InterPro" id="IPR036909">
    <property type="entry name" value="Cyt_c-like_dom_sf"/>
</dbReference>
<feature type="signal peptide" evidence="5">
    <location>
        <begin position="1"/>
        <end position="21"/>
    </location>
</feature>
<feature type="domain" description="Cytochrome c" evidence="6">
    <location>
        <begin position="19"/>
        <end position="95"/>
    </location>
</feature>
<keyword evidence="8" id="KW-1185">Reference proteome</keyword>
<dbReference type="HOGENOM" id="CLU_128253_2_3_5"/>
<dbReference type="InterPro" id="IPR009056">
    <property type="entry name" value="Cyt_c-like_dom"/>
</dbReference>
<accession>Q2W599</accession>
<dbReference type="EMBL" id="AP007255">
    <property type="protein sequence ID" value="BAE50976.1"/>
    <property type="molecule type" value="Genomic_DNA"/>
</dbReference>
<dbReference type="AlphaFoldDB" id="Q2W599"/>
<dbReference type="KEGG" id="mag:amb2172"/>
<dbReference type="GO" id="GO:0046872">
    <property type="term" value="F:metal ion binding"/>
    <property type="evidence" value="ECO:0007669"/>
    <property type="project" value="UniProtKB-KW"/>
</dbReference>
<keyword evidence="5" id="KW-0732">Signal</keyword>
<reference evidence="7 8" key="1">
    <citation type="journal article" date="2005" name="DNA Res.">
        <title>Complete genome sequence of the facultative anaerobic magnetotactic bacterium Magnetospirillum sp. strain AMB-1.</title>
        <authorList>
            <person name="Matsunaga T."/>
            <person name="Okamura Y."/>
            <person name="Fukuda Y."/>
            <person name="Wahyudi A.T."/>
            <person name="Murase Y."/>
            <person name="Takeyama H."/>
        </authorList>
    </citation>
    <scope>NUCLEOTIDE SEQUENCE [LARGE SCALE GENOMIC DNA]</scope>
    <source>
        <strain evidence="8">ATCC 700264 / AMB-1</strain>
    </source>
</reference>